<dbReference type="EMBL" id="PKSL01000002">
    <property type="protein sequence ID" value="POW17652.1"/>
    <property type="molecule type" value="Genomic_DNA"/>
</dbReference>
<proteinExistence type="predicted"/>
<dbReference type="SUPFAM" id="SSF50685">
    <property type="entry name" value="Barwin-like endoglucanases"/>
    <property type="match status" value="1"/>
</dbReference>
<keyword evidence="2" id="KW-0472">Membrane</keyword>
<reference evidence="3" key="1">
    <citation type="submission" date="2017-12" db="EMBL/GenBank/DDBJ databases">
        <title>Gene loss provides genomic basis for host adaptation in cereal stripe rust fungi.</title>
        <authorList>
            <person name="Xia C."/>
        </authorList>
    </citation>
    <scope>NUCLEOTIDE SEQUENCE [LARGE SCALE GENOMIC DNA]</scope>
    <source>
        <strain evidence="3">93-210</strain>
    </source>
</reference>
<evidence type="ECO:0008006" key="5">
    <source>
        <dbReference type="Google" id="ProtNLM"/>
    </source>
</evidence>
<feature type="non-terminal residue" evidence="3">
    <location>
        <position position="1"/>
    </location>
</feature>
<dbReference type="VEuPathDB" id="FungiDB:PSTT_00493"/>
<name>A0A2S4W7A6_9BASI</name>
<dbReference type="CDD" id="cd22271">
    <property type="entry name" value="DPBB_EXP_N-like"/>
    <property type="match status" value="1"/>
</dbReference>
<dbReference type="Gene3D" id="2.60.40.760">
    <property type="entry name" value="Expansin, cellulose-binding-like domain"/>
    <property type="match status" value="1"/>
</dbReference>
<organism evidence="3 4">
    <name type="scientific">Puccinia striiformis</name>
    <dbReference type="NCBI Taxonomy" id="27350"/>
    <lineage>
        <taxon>Eukaryota</taxon>
        <taxon>Fungi</taxon>
        <taxon>Dikarya</taxon>
        <taxon>Basidiomycota</taxon>
        <taxon>Pucciniomycotina</taxon>
        <taxon>Pucciniomycetes</taxon>
        <taxon>Pucciniales</taxon>
        <taxon>Pucciniaceae</taxon>
        <taxon>Puccinia</taxon>
    </lineage>
</organism>
<comment type="caution">
    <text evidence="3">The sequence shown here is derived from an EMBL/GenBank/DDBJ whole genome shotgun (WGS) entry which is preliminary data.</text>
</comment>
<accession>A0A2S4W7A6</accession>
<dbReference type="InterPro" id="IPR036908">
    <property type="entry name" value="RlpA-like_sf"/>
</dbReference>
<dbReference type="InterPro" id="IPR036749">
    <property type="entry name" value="Expansin_CBD_sf"/>
</dbReference>
<dbReference type="Gene3D" id="2.40.40.10">
    <property type="entry name" value="RlpA-like domain"/>
    <property type="match status" value="1"/>
</dbReference>
<keyword evidence="4" id="KW-1185">Reference proteome</keyword>
<keyword evidence="2" id="KW-0812">Transmembrane</keyword>
<sequence>LVRHYIPVRYGLNKTHFFSHIAILFKMLSLLQTVILSFMCSLVSAGGGAPRPGQSATNVQGTYWNGATFAGSCLLSTSYYGQSPPRGIEYVAVAGDINGMGQYCGACLKISSVRGKASPVIAMVSSHCPNCPSQALDMPGTLFDKLMGNAPGRPGVNRFNWEVVACPIANRLPQLKNKQGSSRYSLSMLFVDTKYPVQSVVITSGRRVFEAYKRDYNYWEIHNSGEPLDPKVDVKVTCTNSRSFIMQGVDPGNMASIPARSGC</sequence>
<dbReference type="Proteomes" id="UP000239156">
    <property type="component" value="Unassembled WGS sequence"/>
</dbReference>
<dbReference type="AlphaFoldDB" id="A0A2S4W7A6"/>
<evidence type="ECO:0000256" key="1">
    <source>
        <dbReference type="ARBA" id="ARBA00022729"/>
    </source>
</evidence>
<dbReference type="PANTHER" id="PTHR31836">
    <property type="match status" value="1"/>
</dbReference>
<evidence type="ECO:0000313" key="4">
    <source>
        <dbReference type="Proteomes" id="UP000239156"/>
    </source>
</evidence>
<protein>
    <recommendedName>
        <fullName evidence="5">Expansin-like EG45 domain-containing protein</fullName>
    </recommendedName>
</protein>
<keyword evidence="2" id="KW-1133">Transmembrane helix</keyword>
<dbReference type="VEuPathDB" id="FungiDB:PSHT_03362"/>
<dbReference type="PANTHER" id="PTHR31836:SF21">
    <property type="entry name" value="EXPANSIN-LIKE PROTEIN 7"/>
    <property type="match status" value="1"/>
</dbReference>
<gene>
    <name evidence="3" type="ORF">PSTT_00493</name>
</gene>
<keyword evidence="1" id="KW-0732">Signal</keyword>
<evidence type="ECO:0000313" key="3">
    <source>
        <dbReference type="EMBL" id="POW17652.1"/>
    </source>
</evidence>
<dbReference type="InterPro" id="IPR051477">
    <property type="entry name" value="Expansin_CellWall"/>
</dbReference>
<evidence type="ECO:0000256" key="2">
    <source>
        <dbReference type="SAM" id="Phobius"/>
    </source>
</evidence>
<feature type="transmembrane region" description="Helical" evidence="2">
    <location>
        <begin position="21"/>
        <end position="45"/>
    </location>
</feature>